<dbReference type="Proteomes" id="UP000225947">
    <property type="component" value="Segment"/>
</dbReference>
<gene>
    <name evidence="2" type="ORF">ME3_12</name>
</gene>
<accession>A0A172Q063</accession>
<dbReference type="EMBL" id="KU935715">
    <property type="protein sequence ID" value="AND75173.1"/>
    <property type="molecule type" value="Genomic_DNA"/>
</dbReference>
<evidence type="ECO:0000313" key="2">
    <source>
        <dbReference type="EMBL" id="AND75173.1"/>
    </source>
</evidence>
<name>A0A172Q063_9CAUD</name>
<protein>
    <submittedName>
        <fullName evidence="2">Putative membrane protein</fullName>
    </submittedName>
</protein>
<organism evidence="2 3">
    <name type="scientific">Acinetobacter phage vB_AbaM_ME3</name>
    <dbReference type="NCBI Taxonomy" id="1837876"/>
    <lineage>
        <taxon>Viruses</taxon>
        <taxon>Duplodnaviria</taxon>
        <taxon>Heunggongvirae</taxon>
        <taxon>Uroviricota</taxon>
        <taxon>Caudoviricetes</taxon>
        <taxon>Metrivirus</taxon>
        <taxon>Metrivirus ME3</taxon>
    </lineage>
</organism>
<sequence>MIDNQGPIKRDRVQKYGRKSGLQEAKSFAERNGMKTLPLLTNKHKNKLYRKNIERNAKSSSRVIPPEERKFKLSTITGIGNQTSSVATPFLPSSRIMNPPQPAKSKYTSFLGDMYNKLLSSFDKSTDQAIGGALGFTNRNVVPGFTQNTSSGLSRFDVGNGDPFKYSNRFMKGDLDDLRAAYINEAAKGVRVRGDNVNPFDNSRGARNLGRLRQLQNRINGGGQADLIRESNSIRSQLDDVKGRQKSIFPPRNIGQGQSNYESLVRQQESLEARQVVVNRKLERNARILSTANEYSGATHIKGFLPKEGVGGYGLGVSNYLAASRKELFVRGLGFTGGILGPSGAEALMNSFGIVTAKQRAVTQSKGLLGKMFSAGFQAPLMTYGSLLFTASSGGDLSDFVETQLTYAGGLQGWRIGSSVGGMLTKGTGANLSQIKGGNMISAMRAQGGRAVLRGAAGVVGGVTGFALGAGLVAGASWLAQDISSNRSTIRKIAKDFTTKTATMNTQNTRQSLTMRQMAISKLAKSGLNDRATLLGNESRVLKGLM</sequence>
<evidence type="ECO:0000256" key="1">
    <source>
        <dbReference type="SAM" id="MobiDB-lite"/>
    </source>
</evidence>
<proteinExistence type="predicted"/>
<keyword evidence="3" id="KW-1185">Reference proteome</keyword>
<reference evidence="3" key="1">
    <citation type="submission" date="2016-03" db="EMBL/GenBank/DDBJ databases">
        <title>Characterization of Acinetobacter baumannii phage vB_AbaM_ME3.</title>
        <authorList>
            <person name="Buttimer C.T.H."/>
            <person name="Elbreki M."/>
            <person name="Coffey A."/>
        </authorList>
    </citation>
    <scope>NUCLEOTIDE SEQUENCE [LARGE SCALE GENOMIC DNA]</scope>
</reference>
<evidence type="ECO:0000313" key="3">
    <source>
        <dbReference type="Proteomes" id="UP000225947"/>
    </source>
</evidence>
<feature type="region of interest" description="Disordered" evidence="1">
    <location>
        <begin position="1"/>
        <end position="28"/>
    </location>
</feature>